<dbReference type="SUPFAM" id="SSF56176">
    <property type="entry name" value="FAD-binding/transporter-associated domain-like"/>
    <property type="match status" value="1"/>
</dbReference>
<dbReference type="InterPro" id="IPR040165">
    <property type="entry name" value="Diminuto-like"/>
</dbReference>
<dbReference type="PANTHER" id="PTHR10801:SF0">
    <property type="entry name" value="DELTA(24)-STEROL REDUCTASE"/>
    <property type="match status" value="1"/>
</dbReference>
<dbReference type="GO" id="GO:0050614">
    <property type="term" value="F:Delta24-sterol reductase activity"/>
    <property type="evidence" value="ECO:0007669"/>
    <property type="project" value="UniProtKB-EC"/>
</dbReference>
<evidence type="ECO:0000256" key="4">
    <source>
        <dbReference type="ARBA" id="ARBA00022692"/>
    </source>
</evidence>
<dbReference type="Pfam" id="PF01565">
    <property type="entry name" value="FAD_binding_4"/>
    <property type="match status" value="1"/>
</dbReference>
<dbReference type="Gene3D" id="3.30.465.10">
    <property type="match status" value="1"/>
</dbReference>
<evidence type="ECO:0000256" key="6">
    <source>
        <dbReference type="ARBA" id="ARBA00022989"/>
    </source>
</evidence>
<name>A0A077MD79_9MICO</name>
<evidence type="ECO:0000313" key="11">
    <source>
        <dbReference type="Proteomes" id="UP000035720"/>
    </source>
</evidence>
<dbReference type="GO" id="GO:0071949">
    <property type="term" value="F:FAD binding"/>
    <property type="evidence" value="ECO:0007669"/>
    <property type="project" value="InterPro"/>
</dbReference>
<organism evidence="10 11">
    <name type="scientific">Nostocoides jenkinsii Ben 74</name>
    <dbReference type="NCBI Taxonomy" id="1193518"/>
    <lineage>
        <taxon>Bacteria</taxon>
        <taxon>Bacillati</taxon>
        <taxon>Actinomycetota</taxon>
        <taxon>Actinomycetes</taxon>
        <taxon>Micrococcales</taxon>
        <taxon>Intrasporangiaceae</taxon>
        <taxon>Nostocoides</taxon>
    </lineage>
</organism>
<evidence type="ECO:0000313" key="10">
    <source>
        <dbReference type="EMBL" id="CCI53835.1"/>
    </source>
</evidence>
<keyword evidence="11" id="KW-1185">Reference proteome</keyword>
<dbReference type="EMBL" id="CAJC01000161">
    <property type="protein sequence ID" value="CCI53835.1"/>
    <property type="molecule type" value="Genomic_DNA"/>
</dbReference>
<proteinExistence type="predicted"/>
<keyword evidence="8" id="KW-0472">Membrane</keyword>
<dbReference type="InterPro" id="IPR036318">
    <property type="entry name" value="FAD-bd_PCMH-like_sf"/>
</dbReference>
<dbReference type="Proteomes" id="UP000035720">
    <property type="component" value="Unassembled WGS sequence"/>
</dbReference>
<evidence type="ECO:0000256" key="8">
    <source>
        <dbReference type="ARBA" id="ARBA00023136"/>
    </source>
</evidence>
<comment type="subcellular location">
    <subcellularLocation>
        <location evidence="1">Membrane</location>
        <topology evidence="1">Single-pass membrane protein</topology>
    </subcellularLocation>
</comment>
<dbReference type="InterPro" id="IPR016169">
    <property type="entry name" value="FAD-bd_PCMH_sub2"/>
</dbReference>
<evidence type="ECO:0000256" key="2">
    <source>
        <dbReference type="ARBA" id="ARBA00012405"/>
    </source>
</evidence>
<dbReference type="SUPFAM" id="SSF55103">
    <property type="entry name" value="FAD-linked oxidases, C-terminal domain"/>
    <property type="match status" value="1"/>
</dbReference>
<accession>A0A077MD79</accession>
<sequence length="469" mass="53060">MDVTTNVAGQELVGWERHRAAVTELRAQLARMPSGSPVRLAKRTSNLFRPRATTGAPGLDVSRLDGVIAIDAVARTAQVQGMCTYETLVDATLAHGLMPAVVPQLKTITLGGAVTGLGIESSSFRAGLPHESVRSLDILTGAGEILTVEPEGAHADLFRAFPNSYGSLGYAVRLEIELQPVRSFVRLRHVRFHSLPDLLAQLENLLATWEFEGRAVDFVDGVVFTDVESYLVLATFTDDTPYVSDYTHRHIYYRSIQDRDEDYLSVRDYLWRWDTDWFWCSRGLLVQKPWVRAVVPKRFLRSEVYGTVIRFENRHGWYAALQQRRGALPKERVVQDVEIPLENTLAFLGWFLETVPIEPIWLCPIRLRHQGEGARPWPLYPMDADRDYVNVGFWSAVDILPGRRDGDVNRAIEAEVTALGGHKSLYSDAYYDEETFWSLYGGEEYARVKKVYDPDGRLPDLFSKAVGRR</sequence>
<evidence type="ECO:0000256" key="5">
    <source>
        <dbReference type="ARBA" id="ARBA00022827"/>
    </source>
</evidence>
<evidence type="ECO:0000256" key="3">
    <source>
        <dbReference type="ARBA" id="ARBA00022630"/>
    </source>
</evidence>
<keyword evidence="4" id="KW-0812">Transmembrane</keyword>
<reference evidence="10 11" key="1">
    <citation type="journal article" date="2013" name="ISME J.">
        <title>A metabolic model for members of the genus Tetrasphaera involved in enhanced biological phosphorus removal.</title>
        <authorList>
            <person name="Kristiansen R."/>
            <person name="Nguyen H.T.T."/>
            <person name="Saunders A.M."/>
            <person name="Nielsen J.L."/>
            <person name="Wimmer R."/>
            <person name="Le V.Q."/>
            <person name="McIlroy S.J."/>
            <person name="Petrovski S."/>
            <person name="Seviour R.J."/>
            <person name="Calteau A."/>
            <person name="Nielsen K.L."/>
            <person name="Nielsen P.H."/>
        </authorList>
    </citation>
    <scope>NUCLEOTIDE SEQUENCE [LARGE SCALE GENOMIC DNA]</scope>
    <source>
        <strain evidence="10 11">Ben 74</strain>
    </source>
</reference>
<dbReference type="PROSITE" id="PS51387">
    <property type="entry name" value="FAD_PCMH"/>
    <property type="match status" value="1"/>
</dbReference>
<gene>
    <name evidence="10" type="ORF">BN13_50004</name>
</gene>
<feature type="domain" description="FAD-binding PCMH-type" evidence="9">
    <location>
        <begin position="5"/>
        <end position="181"/>
    </location>
</feature>
<keyword evidence="3" id="KW-0285">Flavoprotein</keyword>
<protein>
    <recommendedName>
        <fullName evidence="2">Delta(24)-sterol reductase</fullName>
        <ecNumber evidence="2">1.3.1.72</ecNumber>
    </recommendedName>
</protein>
<dbReference type="GO" id="GO:0016020">
    <property type="term" value="C:membrane"/>
    <property type="evidence" value="ECO:0007669"/>
    <property type="project" value="UniProtKB-SubCell"/>
</dbReference>
<dbReference type="InterPro" id="IPR006094">
    <property type="entry name" value="Oxid_FAD_bind_N"/>
</dbReference>
<dbReference type="InterPro" id="IPR016164">
    <property type="entry name" value="FAD-linked_Oxase-like_C"/>
</dbReference>
<dbReference type="STRING" id="1193518.BN13_50004"/>
<keyword evidence="5" id="KW-0274">FAD</keyword>
<keyword evidence="6" id="KW-1133">Transmembrane helix</keyword>
<dbReference type="PANTHER" id="PTHR10801">
    <property type="entry name" value="24-DEHYDROCHOLESTEROL REDUCTASE"/>
    <property type="match status" value="1"/>
</dbReference>
<evidence type="ECO:0000256" key="7">
    <source>
        <dbReference type="ARBA" id="ARBA00023002"/>
    </source>
</evidence>
<comment type="caution">
    <text evidence="10">The sequence shown here is derived from an EMBL/GenBank/DDBJ whole genome shotgun (WGS) entry which is preliminary data.</text>
</comment>
<keyword evidence="7" id="KW-0560">Oxidoreductase</keyword>
<dbReference type="AlphaFoldDB" id="A0A077MD79"/>
<evidence type="ECO:0000256" key="1">
    <source>
        <dbReference type="ARBA" id="ARBA00004167"/>
    </source>
</evidence>
<dbReference type="EC" id="1.3.1.72" evidence="2"/>
<evidence type="ECO:0000259" key="9">
    <source>
        <dbReference type="PROSITE" id="PS51387"/>
    </source>
</evidence>
<dbReference type="InterPro" id="IPR016166">
    <property type="entry name" value="FAD-bd_PCMH"/>
</dbReference>